<comment type="cofactor">
    <cofactor evidence="13">
        <name>Mg(2+)</name>
        <dbReference type="ChEBI" id="CHEBI:18420"/>
    </cofactor>
    <cofactor evidence="13">
        <name>Mn(2+)</name>
        <dbReference type="ChEBI" id="CHEBI:29035"/>
    </cofactor>
    <text evidence="13">Mg(2+) or Mn(2+) required for ssDNA cleavage activity.</text>
</comment>
<dbReference type="PANTHER" id="PTHR36531:SF6">
    <property type="entry name" value="DNA REPLICATION ATP-DEPENDENT HELICASE_NUCLEASE DNA2"/>
    <property type="match status" value="1"/>
</dbReference>
<evidence type="ECO:0000256" key="12">
    <source>
        <dbReference type="ARBA" id="ARBA00023211"/>
    </source>
</evidence>
<evidence type="ECO:0000259" key="14">
    <source>
        <dbReference type="Pfam" id="PF01930"/>
    </source>
</evidence>
<keyword evidence="5 13" id="KW-0540">Nuclease</keyword>
<evidence type="ECO:0000256" key="6">
    <source>
        <dbReference type="ARBA" id="ARBA00022723"/>
    </source>
</evidence>
<dbReference type="EMBL" id="CP006577">
    <property type="protein sequence ID" value="AIG97423.1"/>
    <property type="molecule type" value="Genomic_DNA"/>
</dbReference>
<evidence type="ECO:0000256" key="1">
    <source>
        <dbReference type="ARBA" id="ARBA00001966"/>
    </source>
</evidence>
<accession>A0A075WIK6</accession>
<dbReference type="EC" id="3.1.12.1" evidence="3 13"/>
<comment type="similarity">
    <text evidence="2 13">Belongs to the CRISPR-associated exonuclease Cas4 family.</text>
</comment>
<protein>
    <recommendedName>
        <fullName evidence="4 13">CRISPR-associated exonuclease Cas4</fullName>
        <ecNumber evidence="3 13">3.1.12.1</ecNumber>
    </recommendedName>
</protein>
<keyword evidence="8 13" id="KW-0269">Exonuclease</keyword>
<keyword evidence="12 13" id="KW-0464">Manganese</keyword>
<dbReference type="Pfam" id="PF01930">
    <property type="entry name" value="Cas_Cas4"/>
    <property type="match status" value="1"/>
</dbReference>
<evidence type="ECO:0000313" key="15">
    <source>
        <dbReference type="EMBL" id="AIG97423.1"/>
    </source>
</evidence>
<comment type="cofactor">
    <cofactor evidence="1">
        <name>[4Fe-4S] cluster</name>
        <dbReference type="ChEBI" id="CHEBI:49883"/>
    </cofactor>
</comment>
<keyword evidence="10 13" id="KW-0411">Iron-sulfur</keyword>
<dbReference type="HOGENOM" id="CLU_102055_2_0_2"/>
<dbReference type="AlphaFoldDB" id="A0A075WIK6"/>
<keyword evidence="9 13" id="KW-0408">Iron</keyword>
<evidence type="ECO:0000256" key="4">
    <source>
        <dbReference type="ARBA" id="ARBA00020049"/>
    </source>
</evidence>
<evidence type="ECO:0000256" key="7">
    <source>
        <dbReference type="ARBA" id="ARBA00022801"/>
    </source>
</evidence>
<dbReference type="GO" id="GO:0051607">
    <property type="term" value="P:defense response to virus"/>
    <property type="evidence" value="ECO:0007669"/>
    <property type="project" value="UniProtKB-KW"/>
</dbReference>
<dbReference type="Gene3D" id="3.90.320.10">
    <property type="match status" value="1"/>
</dbReference>
<dbReference type="InterPro" id="IPR011604">
    <property type="entry name" value="PDDEXK-like_dom_sf"/>
</dbReference>
<dbReference type="InterPro" id="IPR051827">
    <property type="entry name" value="Cas4_exonuclease"/>
</dbReference>
<evidence type="ECO:0000256" key="9">
    <source>
        <dbReference type="ARBA" id="ARBA00023004"/>
    </source>
</evidence>
<gene>
    <name evidence="15" type="ORF">AFULGI_00006220</name>
</gene>
<evidence type="ECO:0000256" key="13">
    <source>
        <dbReference type="RuleBase" id="RU365022"/>
    </source>
</evidence>
<sequence>MNMKMKKSSSFEFPVSLVKQYLYCPRIPYFTLIVGAKERITELMKYGREEHKKRLRKMEKKGWKTNVLLKSEKYGIYGYVDAFRKEGNGYVVYEFKNTEYKKNVFKMHLYQTAAYALLVEENFGRVIKLVVEYGDKKVEAPFTRGIKNYAVSIINKIHRIGETGLVSVKIDRRKCYNCGFRYICREI</sequence>
<evidence type="ECO:0000256" key="11">
    <source>
        <dbReference type="ARBA" id="ARBA00023118"/>
    </source>
</evidence>
<dbReference type="NCBIfam" id="TIGR00372">
    <property type="entry name" value="cas4"/>
    <property type="match status" value="1"/>
</dbReference>
<feature type="domain" description="DUF83" evidence="14">
    <location>
        <begin position="16"/>
        <end position="184"/>
    </location>
</feature>
<dbReference type="InterPro" id="IPR013343">
    <property type="entry name" value="CRISPR-assoc_prot_Cas4"/>
</dbReference>
<dbReference type="GO" id="GO:0004527">
    <property type="term" value="F:exonuclease activity"/>
    <property type="evidence" value="ECO:0007669"/>
    <property type="project" value="UniProtKB-KW"/>
</dbReference>
<name>A0A075WIK6_ARCFL</name>
<proteinExistence type="inferred from homology"/>
<dbReference type="PANTHER" id="PTHR36531">
    <property type="entry name" value="CRISPR-ASSOCIATED EXONUCLEASE CAS4"/>
    <property type="match status" value="1"/>
</dbReference>
<comment type="cofactor">
    <cofactor evidence="13">
        <name>iron-sulfur cluster</name>
        <dbReference type="ChEBI" id="CHEBI:30408"/>
    </cofactor>
</comment>
<dbReference type="GO" id="GO:0046872">
    <property type="term" value="F:metal ion binding"/>
    <property type="evidence" value="ECO:0007669"/>
    <property type="project" value="UniProtKB-KW"/>
</dbReference>
<comment type="function">
    <text evidence="13">CRISPR (clustered regularly interspaced short palindromic repeat) is an adaptive immune system that provides protection against mobile genetic elements (viruses, transposable elements and conjugative plasmids). CRISPR clusters contain sequences complementary to antecedent mobile elements and target invading nucleic acids. CRISPR clusters are transcribed and processed into CRISPR RNA (crRNA).</text>
</comment>
<dbReference type="Proteomes" id="UP000028501">
    <property type="component" value="Chromosome"/>
</dbReference>
<dbReference type="KEGG" id="afg:AFULGI_00006220"/>
<dbReference type="InterPro" id="IPR022765">
    <property type="entry name" value="Dna2/Cas4_DUF83"/>
</dbReference>
<dbReference type="GO" id="GO:0051536">
    <property type="term" value="F:iron-sulfur cluster binding"/>
    <property type="evidence" value="ECO:0007669"/>
    <property type="project" value="UniProtKB-KW"/>
</dbReference>
<organism evidence="15 16">
    <name type="scientific">Archaeoglobus fulgidus DSM 8774</name>
    <dbReference type="NCBI Taxonomy" id="1344584"/>
    <lineage>
        <taxon>Archaea</taxon>
        <taxon>Methanobacteriati</taxon>
        <taxon>Methanobacteriota</taxon>
        <taxon>Archaeoglobi</taxon>
        <taxon>Archaeoglobales</taxon>
        <taxon>Archaeoglobaceae</taxon>
        <taxon>Archaeoglobus</taxon>
    </lineage>
</organism>
<evidence type="ECO:0000256" key="8">
    <source>
        <dbReference type="ARBA" id="ARBA00022839"/>
    </source>
</evidence>
<reference evidence="15 16" key="1">
    <citation type="submission" date="2013-07" db="EMBL/GenBank/DDBJ databases">
        <title>Genome of Archaeoglobus fulgidus.</title>
        <authorList>
            <person name="Fiebig A."/>
            <person name="Birkeland N.-K."/>
        </authorList>
    </citation>
    <scope>NUCLEOTIDE SEQUENCE [LARGE SCALE GENOMIC DNA]</scope>
    <source>
        <strain evidence="15 16">DSM 8774</strain>
    </source>
</reference>
<evidence type="ECO:0000256" key="5">
    <source>
        <dbReference type="ARBA" id="ARBA00022722"/>
    </source>
</evidence>
<evidence type="ECO:0000256" key="2">
    <source>
        <dbReference type="ARBA" id="ARBA00009189"/>
    </source>
</evidence>
<keyword evidence="7 13" id="KW-0378">Hydrolase</keyword>
<keyword evidence="6 13" id="KW-0479">Metal-binding</keyword>
<evidence type="ECO:0000256" key="3">
    <source>
        <dbReference type="ARBA" id="ARBA00012768"/>
    </source>
</evidence>
<evidence type="ECO:0000313" key="16">
    <source>
        <dbReference type="Proteomes" id="UP000028501"/>
    </source>
</evidence>
<keyword evidence="11 13" id="KW-0051">Antiviral defense</keyword>
<evidence type="ECO:0000256" key="10">
    <source>
        <dbReference type="ARBA" id="ARBA00023014"/>
    </source>
</evidence>